<evidence type="ECO:0000313" key="2">
    <source>
        <dbReference type="EMBL" id="KAJ1085516.1"/>
    </source>
</evidence>
<dbReference type="EMBL" id="JANPWB010000016">
    <property type="protein sequence ID" value="KAJ1085516.1"/>
    <property type="molecule type" value="Genomic_DNA"/>
</dbReference>
<evidence type="ECO:0000256" key="1">
    <source>
        <dbReference type="SAM" id="MobiDB-lite"/>
    </source>
</evidence>
<name>A0AAV7L1E5_PLEWA</name>
<accession>A0AAV7L1E5</accession>
<gene>
    <name evidence="2" type="ORF">NDU88_005648</name>
</gene>
<keyword evidence="3" id="KW-1185">Reference proteome</keyword>
<feature type="region of interest" description="Disordered" evidence="1">
    <location>
        <begin position="52"/>
        <end position="74"/>
    </location>
</feature>
<protein>
    <submittedName>
        <fullName evidence="2">Uncharacterized protein</fullName>
    </submittedName>
</protein>
<feature type="compositionally biased region" description="Polar residues" evidence="1">
    <location>
        <begin position="52"/>
        <end position="68"/>
    </location>
</feature>
<organism evidence="2 3">
    <name type="scientific">Pleurodeles waltl</name>
    <name type="common">Iberian ribbed newt</name>
    <dbReference type="NCBI Taxonomy" id="8319"/>
    <lineage>
        <taxon>Eukaryota</taxon>
        <taxon>Metazoa</taxon>
        <taxon>Chordata</taxon>
        <taxon>Craniata</taxon>
        <taxon>Vertebrata</taxon>
        <taxon>Euteleostomi</taxon>
        <taxon>Amphibia</taxon>
        <taxon>Batrachia</taxon>
        <taxon>Caudata</taxon>
        <taxon>Salamandroidea</taxon>
        <taxon>Salamandridae</taxon>
        <taxon>Pleurodelinae</taxon>
        <taxon>Pleurodeles</taxon>
    </lineage>
</organism>
<comment type="caution">
    <text evidence="2">The sequence shown here is derived from an EMBL/GenBank/DDBJ whole genome shotgun (WGS) entry which is preliminary data.</text>
</comment>
<reference evidence="2" key="1">
    <citation type="journal article" date="2022" name="bioRxiv">
        <title>Sequencing and chromosome-scale assembly of the giantPleurodeles waltlgenome.</title>
        <authorList>
            <person name="Brown T."/>
            <person name="Elewa A."/>
            <person name="Iarovenko S."/>
            <person name="Subramanian E."/>
            <person name="Araus A.J."/>
            <person name="Petzold A."/>
            <person name="Susuki M."/>
            <person name="Suzuki K.-i.T."/>
            <person name="Hayashi T."/>
            <person name="Toyoda A."/>
            <person name="Oliveira C."/>
            <person name="Osipova E."/>
            <person name="Leigh N.D."/>
            <person name="Simon A."/>
            <person name="Yun M.H."/>
        </authorList>
    </citation>
    <scope>NUCLEOTIDE SEQUENCE</scope>
    <source>
        <strain evidence="2">20211129_DDA</strain>
        <tissue evidence="2">Liver</tissue>
    </source>
</reference>
<proteinExistence type="predicted"/>
<evidence type="ECO:0000313" key="3">
    <source>
        <dbReference type="Proteomes" id="UP001066276"/>
    </source>
</evidence>
<sequence>MILLDLLNRLIVYALDAGVRHTVNQALAQAIRPVKHHLIGFAEQQVWVAPSGSQNVEEPSLSGGSQALKQDRNPHTADFESLIRSLDKEHDYNTSASTRKSKSKEDLDSSSSDNSLAHRDDPSQKRKKTHHQEESVPNPKVLTFELEDIVHPRSTLWFPLAESHIRHGFEKAVRSRLINKDEKSLEPAQLAARVAERAWHCPKLEDYMVGQKVLSPRIEDLEESQGEPAKMQPVMEHKGLHTIDMIRPKLEDTHWML</sequence>
<dbReference type="Proteomes" id="UP001066276">
    <property type="component" value="Chromosome 12"/>
</dbReference>
<dbReference type="AlphaFoldDB" id="A0AAV7L1E5"/>
<feature type="region of interest" description="Disordered" evidence="1">
    <location>
        <begin position="90"/>
        <end position="139"/>
    </location>
</feature>